<dbReference type="STRING" id="475255.SAMN04488101_106205"/>
<dbReference type="PANTHER" id="PTHR43318">
    <property type="entry name" value="UDP-N-ACETYLGLUCOSAMINE 4,6-DEHYDRATASE"/>
    <property type="match status" value="1"/>
</dbReference>
<keyword evidence="2" id="KW-0812">Transmembrane</keyword>
<sequence>MKNLFHDKVHSRWLILFIDQFLVVSALSLSILLIKTIGFNGLLNIEHLSYIALFSCIAIPVFILMRIHTGIIRYSNTTDMIRIFLAVFVTSMLFTIISNLFIAPAFKINSMWFNPVLLLNFFISSSLLIMLRIAVKSLYGYIKDLESGNNKENILIYGSDSASILVKQALESHQETCYQILGFIDDNDDKVNKRIEQTKVYHSSAIEMLKAKHSIEKMVITSDCMTVNGKKAAIEKCMELGIKVMTVPPSNQWLHGKLSLNQLKDLKIEDLLQREPIQITNQNVFREIAGKRILVTGAAGSIGSEIVRQLLNYNPQYVILCDQAETPLHEMQLEMEDHIAGGKTRIFMANVQNTKRLRTLFEEFKPQIVFHAAAYKHVPMMENNPAEAILTNVMGTKNIADMSLEFAVEKFVMISTDKAVKPTNIMGASKRLAEIYIQSLNQNQTLTIDSSENPMKQNSLQRGTKFITTRFGNVLGSNGSVVPRFKAQIEKGGPVTVTHPEITRYFMTIRESVQLVLEAASMGNGGEIFIFDMGAPVKIVDLAIKMIKLAGLSPVTDIKIVYSGLRPGEKIHEELLHKEELTIPTYHKKIKISKTIVYNYNYVQKSIEEILNLNSINNNYETIRKVKEVIPEYISQNSIYEQLDRIPLAYDL</sequence>
<dbReference type="InterPro" id="IPR029063">
    <property type="entry name" value="SAM-dependent_MTases_sf"/>
</dbReference>
<comment type="similarity">
    <text evidence="1">Belongs to the polysaccharide synthase family.</text>
</comment>
<dbReference type="Proteomes" id="UP000192678">
    <property type="component" value="Unassembled WGS sequence"/>
</dbReference>
<feature type="transmembrane region" description="Helical" evidence="2">
    <location>
        <begin position="112"/>
        <end position="135"/>
    </location>
</feature>
<feature type="domain" description="Polysaccharide biosynthesis protein CapD-like" evidence="3">
    <location>
        <begin position="293"/>
        <end position="592"/>
    </location>
</feature>
<reference evidence="4 5" key="1">
    <citation type="submission" date="2017-04" db="EMBL/GenBank/DDBJ databases">
        <authorList>
            <person name="Afonso C.L."/>
            <person name="Miller P.J."/>
            <person name="Scott M.A."/>
            <person name="Spackman E."/>
            <person name="Goraichik I."/>
            <person name="Dimitrov K.M."/>
            <person name="Suarez D.L."/>
            <person name="Swayne D.E."/>
        </authorList>
    </citation>
    <scope>NUCLEOTIDE SEQUENCE [LARGE SCALE GENOMIC DNA]</scope>
    <source>
        <strain evidence="4 5">DSM 19625</strain>
    </source>
</reference>
<keyword evidence="2" id="KW-0472">Membrane</keyword>
<gene>
    <name evidence="4" type="ORF">SAMN04488101_106205</name>
</gene>
<evidence type="ECO:0000259" key="3">
    <source>
        <dbReference type="Pfam" id="PF02719"/>
    </source>
</evidence>
<feature type="transmembrane region" description="Helical" evidence="2">
    <location>
        <begin position="12"/>
        <end position="38"/>
    </location>
</feature>
<evidence type="ECO:0000256" key="2">
    <source>
        <dbReference type="SAM" id="Phobius"/>
    </source>
</evidence>
<feature type="transmembrane region" description="Helical" evidence="2">
    <location>
        <begin position="83"/>
        <end position="106"/>
    </location>
</feature>
<dbReference type="InterPro" id="IPR051203">
    <property type="entry name" value="Polysaccharide_Synthase-Rel"/>
</dbReference>
<dbReference type="SUPFAM" id="SSF53335">
    <property type="entry name" value="S-adenosyl-L-methionine-dependent methyltransferases"/>
    <property type="match status" value="1"/>
</dbReference>
<dbReference type="AlphaFoldDB" id="A0A1W2DE58"/>
<protein>
    <submittedName>
        <fullName evidence="4">NDP-sugar epimerase, includes UDP-GlcNAc-inverting 4,6-dehydratase FlaA1 and capsular polysaccharide biosynthesis protein EpsC</fullName>
    </submittedName>
</protein>
<evidence type="ECO:0000256" key="1">
    <source>
        <dbReference type="ARBA" id="ARBA00007430"/>
    </source>
</evidence>
<dbReference type="CDD" id="cd05237">
    <property type="entry name" value="UDP_invert_4-6DH_SDR_e"/>
    <property type="match status" value="1"/>
</dbReference>
<dbReference type="PANTHER" id="PTHR43318:SF1">
    <property type="entry name" value="POLYSACCHARIDE BIOSYNTHESIS PROTEIN EPSC-RELATED"/>
    <property type="match status" value="1"/>
</dbReference>
<dbReference type="RefSeq" id="WP_084289805.1">
    <property type="nucleotide sequence ID" value="NZ_FWYB01000006.1"/>
</dbReference>
<dbReference type="OrthoDB" id="9803111at2"/>
<organism evidence="4 5">
    <name type="scientific">Pedobacter nyackensis</name>
    <dbReference type="NCBI Taxonomy" id="475255"/>
    <lineage>
        <taxon>Bacteria</taxon>
        <taxon>Pseudomonadati</taxon>
        <taxon>Bacteroidota</taxon>
        <taxon>Sphingobacteriia</taxon>
        <taxon>Sphingobacteriales</taxon>
        <taxon>Sphingobacteriaceae</taxon>
        <taxon>Pedobacter</taxon>
    </lineage>
</organism>
<dbReference type="EMBL" id="FWYB01000006">
    <property type="protein sequence ID" value="SMC95238.1"/>
    <property type="molecule type" value="Genomic_DNA"/>
</dbReference>
<dbReference type="SUPFAM" id="SSF51735">
    <property type="entry name" value="NAD(P)-binding Rossmann-fold domains"/>
    <property type="match status" value="1"/>
</dbReference>
<evidence type="ECO:0000313" key="4">
    <source>
        <dbReference type="EMBL" id="SMC95238.1"/>
    </source>
</evidence>
<accession>A0A1W2DE58</accession>
<dbReference type="InterPro" id="IPR036291">
    <property type="entry name" value="NAD(P)-bd_dom_sf"/>
</dbReference>
<proteinExistence type="inferred from homology"/>
<evidence type="ECO:0000313" key="5">
    <source>
        <dbReference type="Proteomes" id="UP000192678"/>
    </source>
</evidence>
<keyword evidence="5" id="KW-1185">Reference proteome</keyword>
<feature type="transmembrane region" description="Helical" evidence="2">
    <location>
        <begin position="50"/>
        <end position="71"/>
    </location>
</feature>
<dbReference type="InterPro" id="IPR003869">
    <property type="entry name" value="Polysac_CapD-like"/>
</dbReference>
<dbReference type="Gene3D" id="3.40.50.720">
    <property type="entry name" value="NAD(P)-binding Rossmann-like Domain"/>
    <property type="match status" value="2"/>
</dbReference>
<dbReference type="Pfam" id="PF02719">
    <property type="entry name" value="Polysacc_synt_2"/>
    <property type="match status" value="1"/>
</dbReference>
<keyword evidence="2" id="KW-1133">Transmembrane helix</keyword>
<name>A0A1W2DE58_9SPHI</name>